<evidence type="ECO:0000256" key="4">
    <source>
        <dbReference type="ARBA" id="ARBA00022729"/>
    </source>
</evidence>
<reference evidence="7 8" key="1">
    <citation type="submission" date="2024-04" db="EMBL/GenBank/DDBJ databases">
        <title>Draft genome sequence of Pseudoxanthomonas putridarboris WD12.</title>
        <authorList>
            <person name="Oh J."/>
        </authorList>
    </citation>
    <scope>NUCLEOTIDE SEQUENCE [LARGE SCALE GENOMIC DNA]</scope>
    <source>
        <strain evidence="7 8">WD12</strain>
    </source>
</reference>
<evidence type="ECO:0000256" key="5">
    <source>
        <dbReference type="ARBA" id="ARBA00023143"/>
    </source>
</evidence>
<accession>A0ABU9J4S0</accession>
<dbReference type="Pfam" id="PF02119">
    <property type="entry name" value="FlgI"/>
    <property type="match status" value="1"/>
</dbReference>
<evidence type="ECO:0000313" key="7">
    <source>
        <dbReference type="EMBL" id="MEL1266250.1"/>
    </source>
</evidence>
<comment type="subunit">
    <text evidence="6">The basal body constitutes a major portion of the flagellar organelle and consists of four rings (L,P,S, and M) mounted on a central rod.</text>
</comment>
<comment type="caution">
    <text evidence="7">The sequence shown here is derived from an EMBL/GenBank/DDBJ whole genome shotgun (WGS) entry which is preliminary data.</text>
</comment>
<dbReference type="EMBL" id="JBBWWT010000013">
    <property type="protein sequence ID" value="MEL1266250.1"/>
    <property type="molecule type" value="Genomic_DNA"/>
</dbReference>
<dbReference type="PRINTS" id="PR01010">
    <property type="entry name" value="FLGPRINGFLGI"/>
</dbReference>
<comment type="function">
    <text evidence="1 6">Assembles around the rod to form the L-ring and probably protects the motor/basal body from shearing forces during rotation.</text>
</comment>
<comment type="similarity">
    <text evidence="3 6">Belongs to the FlgI family.</text>
</comment>
<proteinExistence type="inferred from homology"/>
<dbReference type="InterPro" id="IPR001782">
    <property type="entry name" value="Flag_FlgI"/>
</dbReference>
<dbReference type="Proteomes" id="UP001459204">
    <property type="component" value="Unassembled WGS sequence"/>
</dbReference>
<keyword evidence="7" id="KW-0966">Cell projection</keyword>
<organism evidence="7 8">
    <name type="scientific">Pseudoxanthomonas putridarboris</name>
    <dbReference type="NCBI Taxonomy" id="752605"/>
    <lineage>
        <taxon>Bacteria</taxon>
        <taxon>Pseudomonadati</taxon>
        <taxon>Pseudomonadota</taxon>
        <taxon>Gammaproteobacteria</taxon>
        <taxon>Lysobacterales</taxon>
        <taxon>Lysobacteraceae</taxon>
        <taxon>Pseudoxanthomonas</taxon>
    </lineage>
</organism>
<evidence type="ECO:0000313" key="8">
    <source>
        <dbReference type="Proteomes" id="UP001459204"/>
    </source>
</evidence>
<dbReference type="RefSeq" id="WP_341727421.1">
    <property type="nucleotide sequence ID" value="NZ_JBBWWT010000013.1"/>
</dbReference>
<dbReference type="NCBIfam" id="NF003676">
    <property type="entry name" value="PRK05303.1"/>
    <property type="match status" value="1"/>
</dbReference>
<keyword evidence="4" id="KW-0732">Signal</keyword>
<dbReference type="PANTHER" id="PTHR30381">
    <property type="entry name" value="FLAGELLAR P-RING PERIPLASMIC PROTEIN FLGI"/>
    <property type="match status" value="1"/>
</dbReference>
<dbReference type="PANTHER" id="PTHR30381:SF0">
    <property type="entry name" value="FLAGELLAR P-RING PROTEIN"/>
    <property type="match status" value="1"/>
</dbReference>
<evidence type="ECO:0000256" key="6">
    <source>
        <dbReference type="HAMAP-Rule" id="MF_00416"/>
    </source>
</evidence>
<comment type="subcellular location">
    <subcellularLocation>
        <location evidence="2 6">Bacterial flagellum basal body</location>
    </subcellularLocation>
</comment>
<evidence type="ECO:0000256" key="3">
    <source>
        <dbReference type="ARBA" id="ARBA00008994"/>
    </source>
</evidence>
<protein>
    <recommendedName>
        <fullName evidence="6">Flagellar P-ring protein</fullName>
    </recommendedName>
    <alternativeName>
        <fullName evidence="6">Basal body P-ring protein</fullName>
    </alternativeName>
</protein>
<evidence type="ECO:0000256" key="1">
    <source>
        <dbReference type="ARBA" id="ARBA00002591"/>
    </source>
</evidence>
<keyword evidence="5 6" id="KW-0975">Bacterial flagellum</keyword>
<dbReference type="HAMAP" id="MF_00416">
    <property type="entry name" value="FlgI"/>
    <property type="match status" value="1"/>
</dbReference>
<name>A0ABU9J4S0_9GAMM</name>
<evidence type="ECO:0000256" key="2">
    <source>
        <dbReference type="ARBA" id="ARBA00004117"/>
    </source>
</evidence>
<keyword evidence="7" id="KW-0282">Flagellum</keyword>
<keyword evidence="8" id="KW-1185">Reference proteome</keyword>
<sequence length="393" mass="40566">MDTPNADRSTSAPAKKPRRIDTYTWLGLLAWLGLVLLCLSPAARAERIKDLAQVGGVRSNPLVGYGLVVGLDGSGDRTSQAPFTVQSLKNMLGELGVNVPPNVNPQLKNVAAVAIHADLPAFAKPGQPIDITVSSIGNATSLRGGSLLMTPLRGADGEVYAIAQGNLVVGGFGAQGRDGSRVSVNVPSVGRIPNGATVERAVANAMEAGDGTITLNLHRADFTTVSRMVAALEQQFGSGNAYALDAVTVAVRAPADVSRRVNFLAQVENLELTPGSAPAKVIVNARTGTVVIGAQVKVMPAAVTHGSLTVTITESANVSQPNEFSRGGQTVVTPQSSVAVSQEGSRMFKFEGGTSLDEIVRAVNEVGAAPGDLIAILEALKQAGALRAELEVI</sequence>
<keyword evidence="7" id="KW-0969">Cilium</keyword>
<gene>
    <name evidence="6" type="primary">flgI</name>
    <name evidence="7" type="ORF">AAD027_18010</name>
</gene>